<dbReference type="InterPro" id="IPR001173">
    <property type="entry name" value="Glyco_trans_2-like"/>
</dbReference>
<gene>
    <name evidence="6" type="ORF">FA014_10030</name>
</gene>
<evidence type="ECO:0000313" key="7">
    <source>
        <dbReference type="Proteomes" id="UP000308121"/>
    </source>
</evidence>
<dbReference type="OrthoDB" id="9771846at2"/>
<dbReference type="PANTHER" id="PTHR43179:SF12">
    <property type="entry name" value="GALACTOFURANOSYLTRANSFERASE GLFT2"/>
    <property type="match status" value="1"/>
</dbReference>
<dbReference type="InterPro" id="IPR029044">
    <property type="entry name" value="Nucleotide-diphossugar_trans"/>
</dbReference>
<dbReference type="Pfam" id="PF00535">
    <property type="entry name" value="Glycos_transf_2"/>
    <property type="match status" value="1"/>
</dbReference>
<keyword evidence="4 6" id="KW-0808">Transferase</keyword>
<reference evidence="6 7" key="1">
    <citation type="submission" date="2019-05" db="EMBL/GenBank/DDBJ databases">
        <title>Genome sequence of Cellulomonas hominis strain CS1.</title>
        <authorList>
            <person name="Belmont J."/>
            <person name="Maclea K.S."/>
        </authorList>
    </citation>
    <scope>NUCLEOTIDE SEQUENCE [LARGE SCALE GENOMIC DNA]</scope>
    <source>
        <strain evidence="6 7">CS1</strain>
    </source>
</reference>
<dbReference type="AlphaFoldDB" id="A0A7Z8JYU2"/>
<evidence type="ECO:0000256" key="2">
    <source>
        <dbReference type="ARBA" id="ARBA00006739"/>
    </source>
</evidence>
<evidence type="ECO:0000259" key="5">
    <source>
        <dbReference type="Pfam" id="PF00535"/>
    </source>
</evidence>
<dbReference type="Proteomes" id="UP000308121">
    <property type="component" value="Unassembled WGS sequence"/>
</dbReference>
<evidence type="ECO:0000256" key="4">
    <source>
        <dbReference type="ARBA" id="ARBA00022679"/>
    </source>
</evidence>
<evidence type="ECO:0000313" key="6">
    <source>
        <dbReference type="EMBL" id="TKR23671.1"/>
    </source>
</evidence>
<proteinExistence type="inferred from homology"/>
<dbReference type="PANTHER" id="PTHR43179">
    <property type="entry name" value="RHAMNOSYLTRANSFERASE WBBL"/>
    <property type="match status" value="1"/>
</dbReference>
<protein>
    <submittedName>
        <fullName evidence="6">Glycosyltransferase family 2 protein</fullName>
    </submittedName>
</protein>
<organism evidence="6 7">
    <name type="scientific">Cellulomonas hominis</name>
    <dbReference type="NCBI Taxonomy" id="156981"/>
    <lineage>
        <taxon>Bacteria</taxon>
        <taxon>Bacillati</taxon>
        <taxon>Actinomycetota</taxon>
        <taxon>Actinomycetes</taxon>
        <taxon>Micrococcales</taxon>
        <taxon>Cellulomonadaceae</taxon>
        <taxon>Cellulomonas</taxon>
    </lineage>
</organism>
<evidence type="ECO:0000256" key="1">
    <source>
        <dbReference type="ARBA" id="ARBA00004776"/>
    </source>
</evidence>
<feature type="domain" description="Glycosyltransferase 2-like" evidence="5">
    <location>
        <begin position="10"/>
        <end position="185"/>
    </location>
</feature>
<evidence type="ECO:0000256" key="3">
    <source>
        <dbReference type="ARBA" id="ARBA00022676"/>
    </source>
</evidence>
<dbReference type="GO" id="GO:0016757">
    <property type="term" value="F:glycosyltransferase activity"/>
    <property type="evidence" value="ECO:0007669"/>
    <property type="project" value="UniProtKB-KW"/>
</dbReference>
<dbReference type="RefSeq" id="WP_154729546.1">
    <property type="nucleotide sequence ID" value="NZ_SZYE01000068.1"/>
</dbReference>
<accession>A0A7Z8JYU2</accession>
<comment type="pathway">
    <text evidence="1">Cell wall biogenesis; cell wall polysaccharide biosynthesis.</text>
</comment>
<name>A0A7Z8JYU2_9CELL</name>
<dbReference type="SUPFAM" id="SSF53448">
    <property type="entry name" value="Nucleotide-diphospho-sugar transferases"/>
    <property type="match status" value="1"/>
</dbReference>
<comment type="similarity">
    <text evidence="2">Belongs to the glycosyltransferase 2 family.</text>
</comment>
<dbReference type="CDD" id="cd04186">
    <property type="entry name" value="GT_2_like_c"/>
    <property type="match status" value="1"/>
</dbReference>
<keyword evidence="3" id="KW-0328">Glycosyltransferase</keyword>
<dbReference type="EMBL" id="SZYE01000068">
    <property type="protein sequence ID" value="TKR23671.1"/>
    <property type="molecule type" value="Genomic_DNA"/>
</dbReference>
<sequence length="323" mass="34168">MPAPASVRAVVVTWNGAHLLPDCLDSLLAQTVGDDLEVLVVDNASTDGTTELLAERYPSVRVVRAPRNLGFAGGVALGTRDFAGEWYVLLNNDATFAPDAVERLRAVATAPGAADVAAVTARILLAEPDGGAPRRVNSTGNVVTRAGTGTDRDYLAPIGSESTDPDVFGFCGGAALLRRAALDAVGGFDGDLFLYYEDTDVSWRLRAAGHRVVYAADAVAVHRHAASSGTDSPLFRYHNTRNSLTVFTRHAPVAVVAGSAARQLAGLLRAAARSGPRDALVRARSRGLRDWALRLPRTVAERRRTWAGAAVPRAEVARYLGGH</sequence>
<comment type="caution">
    <text evidence="6">The sequence shown here is derived from an EMBL/GenBank/DDBJ whole genome shotgun (WGS) entry which is preliminary data.</text>
</comment>
<dbReference type="Gene3D" id="3.90.550.10">
    <property type="entry name" value="Spore Coat Polysaccharide Biosynthesis Protein SpsA, Chain A"/>
    <property type="match status" value="1"/>
</dbReference>